<dbReference type="EMBL" id="JAKIJS010000001">
    <property type="protein sequence ID" value="MCF6138944.1"/>
    <property type="molecule type" value="Genomic_DNA"/>
</dbReference>
<dbReference type="Proteomes" id="UP001649381">
    <property type="component" value="Unassembled WGS sequence"/>
</dbReference>
<dbReference type="GO" id="GO:0032259">
    <property type="term" value="P:methylation"/>
    <property type="evidence" value="ECO:0007669"/>
    <property type="project" value="UniProtKB-KW"/>
</dbReference>
<dbReference type="CDD" id="cd02440">
    <property type="entry name" value="AdoMet_MTases"/>
    <property type="match status" value="1"/>
</dbReference>
<keyword evidence="2" id="KW-0808">Transferase</keyword>
<dbReference type="RefSeq" id="WP_236337518.1">
    <property type="nucleotide sequence ID" value="NZ_JAKIJS010000001.1"/>
</dbReference>
<accession>A0ABS9H4S2</accession>
<dbReference type="Pfam" id="PF08241">
    <property type="entry name" value="Methyltransf_11"/>
    <property type="match status" value="1"/>
</dbReference>
<dbReference type="InterPro" id="IPR029063">
    <property type="entry name" value="SAM-dependent_MTases_sf"/>
</dbReference>
<comment type="caution">
    <text evidence="2">The sequence shown here is derived from an EMBL/GenBank/DDBJ whole genome shotgun (WGS) entry which is preliminary data.</text>
</comment>
<evidence type="ECO:0000259" key="1">
    <source>
        <dbReference type="Pfam" id="PF08241"/>
    </source>
</evidence>
<evidence type="ECO:0000313" key="2">
    <source>
        <dbReference type="EMBL" id="MCF6138944.1"/>
    </source>
</evidence>
<proteinExistence type="predicted"/>
<dbReference type="InterPro" id="IPR013216">
    <property type="entry name" value="Methyltransf_11"/>
</dbReference>
<reference evidence="2 3" key="1">
    <citation type="submission" date="2022-01" db="EMBL/GenBank/DDBJ databases">
        <title>Alkalihalobacillus sp. EGI L200015, a novel bacterium isolated from a salt lake sediment.</title>
        <authorList>
            <person name="Gao L."/>
            <person name="Fang B.-Z."/>
            <person name="Li W.-J."/>
        </authorList>
    </citation>
    <scope>NUCLEOTIDE SEQUENCE [LARGE SCALE GENOMIC DNA]</scope>
    <source>
        <strain evidence="2 3">KCTC 12718</strain>
    </source>
</reference>
<sequence>MDLKKHNEKAWDRLVEKGDGWTVPVSAEEVEKARDGEWDIVLTPTKPIPKNWFPSLKGKNVLCLASGGGQQGPILAAAGANVTVFDQSNNQLAQDQYVAERDGLKIQTVQGSMDDLSVFEDCAFDLIIHPVSNVFIEDVLPVWKEAFRVLKPGGSLLSGSSNPLLYIFSEDQMDQGNLIVEHSIPYSDVKNLSKEKLEILKDDHAPFQFGHTLEDLIQGQISAGFMIAGFYEDNFGGKMVLDQYINSFFATKAVKFN</sequence>
<gene>
    <name evidence="2" type="ORF">L2716_14490</name>
</gene>
<protein>
    <submittedName>
        <fullName evidence="2">Class I SAM-dependent methyltransferase</fullName>
    </submittedName>
</protein>
<evidence type="ECO:0000313" key="3">
    <source>
        <dbReference type="Proteomes" id="UP001649381"/>
    </source>
</evidence>
<dbReference type="GO" id="GO:0008168">
    <property type="term" value="F:methyltransferase activity"/>
    <property type="evidence" value="ECO:0007669"/>
    <property type="project" value="UniProtKB-KW"/>
</dbReference>
<dbReference type="SUPFAM" id="SSF53335">
    <property type="entry name" value="S-adenosyl-L-methionine-dependent methyltransferases"/>
    <property type="match status" value="1"/>
</dbReference>
<keyword evidence="2" id="KW-0489">Methyltransferase</keyword>
<name>A0ABS9H4S2_9BACL</name>
<organism evidence="2 3">
    <name type="scientific">Pseudalkalibacillus berkeleyi</name>
    <dbReference type="NCBI Taxonomy" id="1069813"/>
    <lineage>
        <taxon>Bacteria</taxon>
        <taxon>Bacillati</taxon>
        <taxon>Bacillota</taxon>
        <taxon>Bacilli</taxon>
        <taxon>Bacillales</taxon>
        <taxon>Fictibacillaceae</taxon>
        <taxon>Pseudalkalibacillus</taxon>
    </lineage>
</organism>
<dbReference type="Gene3D" id="3.40.50.150">
    <property type="entry name" value="Vaccinia Virus protein VP39"/>
    <property type="match status" value="1"/>
</dbReference>
<keyword evidence="3" id="KW-1185">Reference proteome</keyword>
<feature type="domain" description="Methyltransferase type 11" evidence="1">
    <location>
        <begin position="62"/>
        <end position="157"/>
    </location>
</feature>